<evidence type="ECO:0000259" key="4">
    <source>
        <dbReference type="SMART" id="SM00822"/>
    </source>
</evidence>
<dbReference type="PRINTS" id="PR01397">
    <property type="entry name" value="DHBDHDRGNASE"/>
</dbReference>
<keyword evidence="2" id="KW-0560">Oxidoreductase</keyword>
<dbReference type="GO" id="GO:0019290">
    <property type="term" value="P:siderophore biosynthetic process"/>
    <property type="evidence" value="ECO:0007669"/>
    <property type="project" value="InterPro"/>
</dbReference>
<dbReference type="NCBIfam" id="NF006074">
    <property type="entry name" value="PRK08220.1"/>
    <property type="match status" value="1"/>
</dbReference>
<dbReference type="KEGG" id="asr:WL1483_3408"/>
<dbReference type="PANTHER" id="PTHR43639:SF1">
    <property type="entry name" value="SHORT-CHAIN DEHYDROGENASE_REDUCTASE FAMILY PROTEIN"/>
    <property type="match status" value="1"/>
</dbReference>
<dbReference type="NCBIfam" id="TIGR04316">
    <property type="entry name" value="dhbA_paeA"/>
    <property type="match status" value="1"/>
</dbReference>
<dbReference type="EMBL" id="CP013067">
    <property type="protein sequence ID" value="ALP42827.1"/>
    <property type="molecule type" value="Genomic_DNA"/>
</dbReference>
<dbReference type="Gene3D" id="3.40.50.720">
    <property type="entry name" value="NAD(P)-binding Rossmann-like Domain"/>
    <property type="match status" value="1"/>
</dbReference>
<dbReference type="InterPro" id="IPR002347">
    <property type="entry name" value="SDR_fam"/>
</dbReference>
<dbReference type="FunFam" id="3.40.50.720:FF:000084">
    <property type="entry name" value="Short-chain dehydrogenase reductase"/>
    <property type="match status" value="1"/>
</dbReference>
<gene>
    <name evidence="5" type="primary">entA</name>
    <name evidence="5" type="ORF">WL1483_3408</name>
</gene>
<dbReference type="GO" id="GO:0008667">
    <property type="term" value="F:2,3-dihydro-2,3-dihydroxybenzoate dehydrogenase activity"/>
    <property type="evidence" value="ECO:0007669"/>
    <property type="project" value="UniProtKB-UniRule"/>
</dbReference>
<evidence type="ECO:0000313" key="6">
    <source>
        <dbReference type="Proteomes" id="UP000058114"/>
    </source>
</evidence>
<dbReference type="PANTHER" id="PTHR43639">
    <property type="entry name" value="OXIDOREDUCTASE, SHORT-CHAIN DEHYDROGENASE/REDUCTASE FAMILY (AFU_ORTHOLOGUE AFUA_5G02870)"/>
    <property type="match status" value="1"/>
</dbReference>
<dbReference type="SUPFAM" id="SSF51735">
    <property type="entry name" value="NAD(P)-binding Rossmann-fold domains"/>
    <property type="match status" value="1"/>
</dbReference>
<reference evidence="6" key="1">
    <citation type="submission" date="2015-10" db="EMBL/GenBank/DDBJ databases">
        <title>Complete Genome Sequence of Aeromonas schubertii strain WL1483.</title>
        <authorList>
            <person name="Liu L."/>
        </authorList>
    </citation>
    <scope>NUCLEOTIDE SEQUENCE [LARGE SCALE GENOMIC DNA]</scope>
    <source>
        <strain evidence="6">WL1483</strain>
    </source>
</reference>
<sequence length="255" mass="26762">MVREHSEMRWHFDGKRVWVTGAGRGIGRAVAEQFVAAGATVVGLDLHFPEPPYAYGVRELDLRDGAALSRCAAELLEEGLDVLVNAAGVLRLGSLEHLSDEDWHDCMGVNAGAVFSLLRVVTPHFKGQGRGSIVTVSSNAAHVPRMQMAAYCASKAAVSSLTRTAGLELAPFGVRVNLVSPGSTDTPMLRGMLPDEGALSRTIAGLPEQFKLGIPLAKLANTAEVAAAVLFLASDLASHITLQDLVVDGGATLGA</sequence>
<organism evidence="5 6">
    <name type="scientific">Aeromonas schubertii</name>
    <dbReference type="NCBI Taxonomy" id="652"/>
    <lineage>
        <taxon>Bacteria</taxon>
        <taxon>Pseudomonadati</taxon>
        <taxon>Pseudomonadota</taxon>
        <taxon>Gammaproteobacteria</taxon>
        <taxon>Aeromonadales</taxon>
        <taxon>Aeromonadaceae</taxon>
        <taxon>Aeromonas</taxon>
    </lineage>
</organism>
<evidence type="ECO:0000256" key="3">
    <source>
        <dbReference type="NCBIfam" id="TIGR04316"/>
    </source>
</evidence>
<proteinExistence type="inferred from homology"/>
<name>A0A0S2SM79_9GAMM</name>
<dbReference type="PATRIC" id="fig|652.5.peg.2947"/>
<reference evidence="5 6" key="2">
    <citation type="journal article" date="2016" name="Genome Announc.">
        <title>Complete Genome Sequence of the Highly Virulent Aeromonas schubertii Strain WL1483, Isolated from Diseased Snakehead Fish (Channa argus) in China.</title>
        <authorList>
            <person name="Liu L."/>
            <person name="Li N."/>
            <person name="Zhang D."/>
            <person name="Fu X."/>
            <person name="Shi C."/>
            <person name="Lin Q."/>
            <person name="Hao G."/>
        </authorList>
    </citation>
    <scope>NUCLEOTIDE SEQUENCE [LARGE SCALE GENOMIC DNA]</scope>
    <source>
        <strain evidence="5 6">WL1483</strain>
    </source>
</reference>
<dbReference type="Pfam" id="PF13561">
    <property type="entry name" value="adh_short_C2"/>
    <property type="match status" value="1"/>
</dbReference>
<feature type="domain" description="Ketoreductase" evidence="4">
    <location>
        <begin position="15"/>
        <end position="182"/>
    </location>
</feature>
<accession>A0A0S2SM79</accession>
<evidence type="ECO:0000256" key="1">
    <source>
        <dbReference type="ARBA" id="ARBA00006484"/>
    </source>
</evidence>
<comment type="similarity">
    <text evidence="1">Belongs to the short-chain dehydrogenases/reductases (SDR) family.</text>
</comment>
<dbReference type="AlphaFoldDB" id="A0A0S2SM79"/>
<protein>
    <recommendedName>
        <fullName evidence="3">2,3-dihydro-2,3-dihydroxybenzoate dehydrogenase</fullName>
        <ecNumber evidence="3">1.3.1.28</ecNumber>
    </recommendedName>
</protein>
<dbReference type="InterPro" id="IPR036291">
    <property type="entry name" value="NAD(P)-bd_dom_sf"/>
</dbReference>
<dbReference type="EC" id="1.3.1.28" evidence="3"/>
<evidence type="ECO:0000313" key="5">
    <source>
        <dbReference type="EMBL" id="ALP42827.1"/>
    </source>
</evidence>
<dbReference type="SMART" id="SM00822">
    <property type="entry name" value="PKS_KR"/>
    <property type="match status" value="1"/>
</dbReference>
<dbReference type="PRINTS" id="PR00080">
    <property type="entry name" value="SDRFAMILY"/>
</dbReference>
<dbReference type="InterPro" id="IPR057326">
    <property type="entry name" value="KR_dom"/>
</dbReference>
<dbReference type="InterPro" id="IPR020904">
    <property type="entry name" value="Sc_DH/Rdtase_CS"/>
</dbReference>
<dbReference type="PROSITE" id="PS00061">
    <property type="entry name" value="ADH_SHORT"/>
    <property type="match status" value="1"/>
</dbReference>
<evidence type="ECO:0000256" key="2">
    <source>
        <dbReference type="ARBA" id="ARBA00023002"/>
    </source>
</evidence>
<dbReference type="Proteomes" id="UP000058114">
    <property type="component" value="Chromosome"/>
</dbReference>
<dbReference type="InterPro" id="IPR003560">
    <property type="entry name" value="DHB_DH"/>
</dbReference>